<reference evidence="2 3" key="1">
    <citation type="submission" date="2022-07" db="EMBL/GenBank/DDBJ databases">
        <title>Photobacterium pectinilyticum sp. nov., a marine bacterium isolated from surface seawater of Qingdao offshore.</title>
        <authorList>
            <person name="Wang X."/>
        </authorList>
    </citation>
    <scope>NUCLEOTIDE SEQUENCE [LARGE SCALE GENOMIC DNA]</scope>
    <source>
        <strain evidence="2 3">ZSDE20</strain>
    </source>
</reference>
<dbReference type="EMBL" id="JANEYT010000025">
    <property type="protein sequence ID" value="MCQ1058900.1"/>
    <property type="molecule type" value="Genomic_DNA"/>
</dbReference>
<sequence>MVNEVSAAGVVEKVPFDLLGLQLNEVATIAIALMALFVTVYQSWRQRKHDRLSVRPYLTFVEEHEHHNGEIVFTLELANYGIGPAFIDSHRVMHGVPGSAEYREADLKKELNELLELEFLRTVQINDSHAIPANQKESYLELKLKSSDKEGVEMIRTALYEFVIEINYKCIYGDRTSLSTNDITQKYVPALSQRDHKVLETA</sequence>
<keyword evidence="1" id="KW-1133">Transmembrane helix</keyword>
<keyword evidence="1" id="KW-0472">Membrane</keyword>
<dbReference type="Proteomes" id="UP001524460">
    <property type="component" value="Unassembled WGS sequence"/>
</dbReference>
<feature type="transmembrane region" description="Helical" evidence="1">
    <location>
        <begin position="26"/>
        <end position="44"/>
    </location>
</feature>
<evidence type="ECO:0000313" key="2">
    <source>
        <dbReference type="EMBL" id="MCQ1058900.1"/>
    </source>
</evidence>
<keyword evidence="3" id="KW-1185">Reference proteome</keyword>
<proteinExistence type="predicted"/>
<name>A0ABT1N2G0_9GAMM</name>
<evidence type="ECO:0000313" key="3">
    <source>
        <dbReference type="Proteomes" id="UP001524460"/>
    </source>
</evidence>
<accession>A0ABT1N2G0</accession>
<organism evidence="2 3">
    <name type="scientific">Photobacterium pectinilyticum</name>
    <dbReference type="NCBI Taxonomy" id="2906793"/>
    <lineage>
        <taxon>Bacteria</taxon>
        <taxon>Pseudomonadati</taxon>
        <taxon>Pseudomonadota</taxon>
        <taxon>Gammaproteobacteria</taxon>
        <taxon>Vibrionales</taxon>
        <taxon>Vibrionaceae</taxon>
        <taxon>Photobacterium</taxon>
    </lineage>
</organism>
<dbReference type="RefSeq" id="WP_255042926.1">
    <property type="nucleotide sequence ID" value="NZ_JANEYT010000025.1"/>
</dbReference>
<protein>
    <submittedName>
        <fullName evidence="2">Uncharacterized protein</fullName>
    </submittedName>
</protein>
<evidence type="ECO:0000256" key="1">
    <source>
        <dbReference type="SAM" id="Phobius"/>
    </source>
</evidence>
<gene>
    <name evidence="2" type="ORF">NHN17_12630</name>
</gene>
<keyword evidence="1" id="KW-0812">Transmembrane</keyword>
<comment type="caution">
    <text evidence="2">The sequence shown here is derived from an EMBL/GenBank/DDBJ whole genome shotgun (WGS) entry which is preliminary data.</text>
</comment>